<dbReference type="Proteomes" id="UP000683511">
    <property type="component" value="Chromosome"/>
</dbReference>
<feature type="chain" id="PRO_5036833694" evidence="1">
    <location>
        <begin position="28"/>
        <end position="223"/>
    </location>
</feature>
<feature type="signal peptide" evidence="1">
    <location>
        <begin position="1"/>
        <end position="27"/>
    </location>
</feature>
<reference evidence="2" key="1">
    <citation type="submission" date="2017-04" db="EMBL/GenBank/DDBJ databases">
        <title>Genome deletions in a multicellular cyanobacterial endosymbiont for morphological adaptation in marine diatoms.</title>
        <authorList>
            <person name="Wang Y."/>
            <person name="Gao H."/>
            <person name="Li R."/>
            <person name="Xu X."/>
        </authorList>
    </citation>
    <scope>NUCLEOTIDE SEQUENCE</scope>
    <source>
        <strain evidence="2">FACHB 800</strain>
    </source>
</reference>
<evidence type="ECO:0000313" key="3">
    <source>
        <dbReference type="Proteomes" id="UP000683511"/>
    </source>
</evidence>
<keyword evidence="3" id="KW-1185">Reference proteome</keyword>
<protein>
    <submittedName>
        <fullName evidence="2">Uncharacterized protein</fullName>
    </submittedName>
</protein>
<evidence type="ECO:0000256" key="1">
    <source>
        <dbReference type="SAM" id="SignalP"/>
    </source>
</evidence>
<accession>A0A975T5D6</accession>
<organism evidence="2 3">
    <name type="scientific">Richelia sinica FACHB-800</name>
    <dbReference type="NCBI Taxonomy" id="1357546"/>
    <lineage>
        <taxon>Bacteria</taxon>
        <taxon>Bacillati</taxon>
        <taxon>Cyanobacteriota</taxon>
        <taxon>Cyanophyceae</taxon>
        <taxon>Nostocales</taxon>
        <taxon>Nostocaceae</taxon>
        <taxon>Richelia</taxon>
    </lineage>
</organism>
<proteinExistence type="predicted"/>
<dbReference type="EMBL" id="CP021056">
    <property type="protein sequence ID" value="QXE22462.1"/>
    <property type="molecule type" value="Genomic_DNA"/>
</dbReference>
<name>A0A975T5D6_9NOST</name>
<dbReference type="KEGG" id="rsin:B6N60_01145"/>
<gene>
    <name evidence="2" type="ORF">B6N60_01145</name>
</gene>
<keyword evidence="1" id="KW-0732">Signal</keyword>
<dbReference type="AlphaFoldDB" id="A0A975T5D6"/>
<dbReference type="RefSeq" id="WP_190602824.1">
    <property type="nucleotide sequence ID" value="NZ_CP021056.1"/>
</dbReference>
<evidence type="ECO:0000313" key="2">
    <source>
        <dbReference type="EMBL" id="QXE22462.1"/>
    </source>
</evidence>
<sequence>MKIKSNSFWSLLLALPITSLASIPASAATLTWLGGTCSLDISQAIPPTSLTIGGCVKSQAIKDLDISNKINDLHITLSVLNKNTGKNEELKTDFFFNAGTEPTEYKPIWSFQDLMGFGYNAQDQRTQAISIVDAKSYWTIDGKKVCLTSPDKKVELHSNKTSGSKFAWGLLDSVLGLLITPAYATGACPVPEPDSSAGMVLMGTTLLLLGMKIKLKAKNPSHT</sequence>